<feature type="domain" description="Trimeric autotransporter adhesin YadA-like stalk" evidence="13">
    <location>
        <begin position="253"/>
        <end position="295"/>
    </location>
</feature>
<evidence type="ECO:0000256" key="10">
    <source>
        <dbReference type="ARBA" id="ARBA00023237"/>
    </source>
</evidence>
<evidence type="ECO:0000256" key="8">
    <source>
        <dbReference type="ARBA" id="ARBA00022927"/>
    </source>
</evidence>
<evidence type="ECO:0000256" key="1">
    <source>
        <dbReference type="ARBA" id="ARBA00004241"/>
    </source>
</evidence>
<dbReference type="AlphaFoldDB" id="A0A849KUP6"/>
<dbReference type="InterPro" id="IPR008635">
    <property type="entry name" value="Coiled_stalk_dom"/>
</dbReference>
<evidence type="ECO:0000259" key="11">
    <source>
        <dbReference type="Pfam" id="PF03895"/>
    </source>
</evidence>
<dbReference type="SUPFAM" id="SSF54523">
    <property type="entry name" value="Pili subunits"/>
    <property type="match status" value="1"/>
</dbReference>
<reference evidence="14 15" key="1">
    <citation type="submission" date="2020-05" db="EMBL/GenBank/DDBJ databases">
        <title>Draft Genome Sequence of Ochrobactrum soli Isolated from Stable Fly Gut.</title>
        <authorList>
            <person name="Pileggi M.T."/>
            <person name="Vazhakkala L.J."/>
            <person name="Wong C.N."/>
        </authorList>
    </citation>
    <scope>NUCLEOTIDE SEQUENCE [LARGE SCALE GENOMIC DNA]</scope>
    <source>
        <strain evidence="14 15">MTP-C0764</strain>
    </source>
</reference>
<protein>
    <submittedName>
        <fullName evidence="14">Uncharacterized protein</fullName>
    </submittedName>
</protein>
<dbReference type="EMBL" id="JABFCY010000034">
    <property type="protein sequence ID" value="NNU63607.1"/>
    <property type="molecule type" value="Genomic_DNA"/>
</dbReference>
<dbReference type="InterPro" id="IPR011049">
    <property type="entry name" value="Serralysin-like_metalloprot_C"/>
</dbReference>
<comment type="caution">
    <text evidence="14">The sequence shown here is derived from an EMBL/GenBank/DDBJ whole genome shotgun (WGS) entry which is preliminary data.</text>
</comment>
<evidence type="ECO:0000256" key="3">
    <source>
        <dbReference type="ARBA" id="ARBA00005848"/>
    </source>
</evidence>
<feature type="domain" description="Trimeric autotransporter adhesin YadA-like head" evidence="12">
    <location>
        <begin position="187"/>
        <end position="213"/>
    </location>
</feature>
<accession>A0A849KUP6</accession>
<keyword evidence="4" id="KW-0813">Transport</keyword>
<dbReference type="InterPro" id="IPR005594">
    <property type="entry name" value="YadA_C"/>
</dbReference>
<dbReference type="InterPro" id="IPR045584">
    <property type="entry name" value="Pilin-like"/>
</dbReference>
<evidence type="ECO:0000256" key="5">
    <source>
        <dbReference type="ARBA" id="ARBA00022452"/>
    </source>
</evidence>
<feature type="domain" description="Trimeric autotransporter adhesin YadA-like stalk" evidence="13">
    <location>
        <begin position="503"/>
        <end position="545"/>
    </location>
</feature>
<dbReference type="Gene3D" id="6.10.250.2030">
    <property type="match status" value="1"/>
</dbReference>
<dbReference type="Pfam" id="PF03895">
    <property type="entry name" value="YadA_anchor"/>
    <property type="match status" value="1"/>
</dbReference>
<feature type="domain" description="Trimeric autotransporter adhesin YadA-like C-terminal membrane anchor" evidence="11">
    <location>
        <begin position="1029"/>
        <end position="1086"/>
    </location>
</feature>
<evidence type="ECO:0000256" key="6">
    <source>
        <dbReference type="ARBA" id="ARBA00022692"/>
    </source>
</evidence>
<feature type="domain" description="Trimeric autotransporter adhesin YadA-like head" evidence="12">
    <location>
        <begin position="801"/>
        <end position="827"/>
    </location>
</feature>
<feature type="domain" description="Trimeric autotransporter adhesin YadA-like head" evidence="12">
    <location>
        <begin position="365"/>
        <end position="380"/>
    </location>
</feature>
<dbReference type="RefSeq" id="WP_171319927.1">
    <property type="nucleotide sequence ID" value="NZ_JABFCY010000034.1"/>
</dbReference>
<name>A0A849KUP6_9HYPH</name>
<keyword evidence="6" id="KW-0812">Transmembrane</keyword>
<keyword evidence="15" id="KW-1185">Reference proteome</keyword>
<feature type="domain" description="Trimeric autotransporter adhesin YadA-like head" evidence="12">
    <location>
        <begin position="146"/>
        <end position="161"/>
    </location>
</feature>
<evidence type="ECO:0000256" key="9">
    <source>
        <dbReference type="ARBA" id="ARBA00023136"/>
    </source>
</evidence>
<dbReference type="Gene3D" id="1.20.5.170">
    <property type="match status" value="1"/>
</dbReference>
<evidence type="ECO:0000313" key="15">
    <source>
        <dbReference type="Proteomes" id="UP000574931"/>
    </source>
</evidence>
<sequence>MAIPSVAMAGTCIQRDAISQTSATGAGAAAPATCDVFSIAIGAGSGATSSSFGVAIGDAATSTGLNSVSIGRQSTATAENSSAFGRGANATGMNSAAIGNAAVANSTGATALGYSADATGVNSTALGVNAAASGSGSFAGGNNAAATGQNSVAIGANSQAADGAVALGLNSNASTSDAIALGTGASASAASALALGLNADAGTANSVALGANSVTADAVATTSGTINGTNYNFAGAAPTGTVSIGDAGQERTLTNVAAGRLDASSTDSVNGSQLFATNQAVDDIGTTVSALGASTSAIFGGGAAFDPATGTISAPTYTIQGTTASSVGDAFTAVDGNLTTVNSTLAQINAGSGIMYFRANSGAPDSQANGANSVAIGPNSIAAGASSFAAGNGARANGQDAISIGRNAQSADGAFALGLNTVAGSADTIALGTSSAATALSATALGFNSTASNAGDVALGAGSETAATVATADTTINGVTYSFAGATPTSTVSIGVAGSERTLTNLAAGRLDAGSTDAVNGSQLFATNQAVDLLGTGLNNLGSSVASGLGGTTIYDPATNTIITGLDVGGTNYNNVQDALTAIGTTAGAGFFVQANGDTATNIAPGGTVQFLNGRNVEVTHDNGNITVATAADLTADSLTLTSGQVFDASGLNMNGSGITGLAAGAINAGSADGVNGSQIYGISQSVANIFGGGATVNPDGTIGAPTYVVQGGSYNNVGDAFGAVDNNLTDIKNSIGDINSGKGITYFRANSTLADAQATGADSVSVGPASVASGVSSVAMGNGAAAAGDNSVSVGNASSAAGASSVALGDGASASEANSVALGAGSTTGPVQATTGTTIRGQEYTFAGGTPVGTVSVGSDGAERTVTNVAAGRISAESTDAINGSQLHATNQAIENIEGSVGELDEFAVKYDKNPDGTKANTVSLQGGDPSTPVLLQNVAAGTKTTDAVNVGQLKDGIQESKTYTDTKTAWAVETSNNYTDQIAQTTLQQANNYTDMRLNQLNADIDGVRKEARQAAAIGLAAASLRYDDRPGKLSVAAGGGLWRSTGAFAFGAGYTSESQRVRTNLMATTAGGHWGVGAGLSFTLN</sequence>
<feature type="domain" description="Trimeric autotransporter adhesin YadA-like head" evidence="12">
    <location>
        <begin position="162"/>
        <end position="185"/>
    </location>
</feature>
<dbReference type="CDD" id="cd12820">
    <property type="entry name" value="LbR_YadA-like"/>
    <property type="match status" value="1"/>
</dbReference>
<dbReference type="GO" id="GO:0009279">
    <property type="term" value="C:cell outer membrane"/>
    <property type="evidence" value="ECO:0007669"/>
    <property type="project" value="UniProtKB-SubCell"/>
</dbReference>
<feature type="domain" description="Trimeric autotransporter adhesin YadA-like head" evidence="12">
    <location>
        <begin position="90"/>
        <end position="116"/>
    </location>
</feature>
<dbReference type="Proteomes" id="UP000574931">
    <property type="component" value="Unassembled WGS sequence"/>
</dbReference>
<dbReference type="Pfam" id="PF05658">
    <property type="entry name" value="YadA_head"/>
    <property type="match status" value="10"/>
</dbReference>
<proteinExistence type="inferred from homology"/>
<keyword evidence="10" id="KW-0998">Cell outer membrane</keyword>
<dbReference type="GO" id="GO:0009986">
    <property type="term" value="C:cell surface"/>
    <property type="evidence" value="ECO:0007669"/>
    <property type="project" value="UniProtKB-SubCell"/>
</dbReference>
<keyword evidence="8" id="KW-0653">Protein transport</keyword>
<organism evidence="14 15">
    <name type="scientific">Ochrobactrum soli</name>
    <dbReference type="NCBI Taxonomy" id="2448455"/>
    <lineage>
        <taxon>Bacteria</taxon>
        <taxon>Pseudomonadati</taxon>
        <taxon>Pseudomonadota</taxon>
        <taxon>Alphaproteobacteria</taxon>
        <taxon>Hyphomicrobiales</taxon>
        <taxon>Brucellaceae</taxon>
        <taxon>Brucella/Ochrobactrum group</taxon>
        <taxon>Ochrobactrum</taxon>
    </lineage>
</organism>
<feature type="domain" description="Trimeric autotransporter adhesin YadA-like head" evidence="12">
    <location>
        <begin position="437"/>
        <end position="463"/>
    </location>
</feature>
<keyword evidence="5" id="KW-1134">Transmembrane beta strand</keyword>
<dbReference type="Pfam" id="PF05662">
    <property type="entry name" value="YadA_stalk"/>
    <property type="match status" value="5"/>
</dbReference>
<feature type="domain" description="Trimeric autotransporter adhesin YadA-like head" evidence="12">
    <location>
        <begin position="118"/>
        <end position="144"/>
    </location>
</feature>
<evidence type="ECO:0000259" key="12">
    <source>
        <dbReference type="Pfam" id="PF05658"/>
    </source>
</evidence>
<feature type="domain" description="Trimeric autotransporter adhesin YadA-like stalk" evidence="13">
    <location>
        <begin position="659"/>
        <end position="700"/>
    </location>
</feature>
<keyword evidence="7" id="KW-0732">Signal</keyword>
<comment type="subcellular location">
    <subcellularLocation>
        <location evidence="2">Cell outer membrane</location>
    </subcellularLocation>
    <subcellularLocation>
        <location evidence="1">Cell surface</location>
    </subcellularLocation>
</comment>
<gene>
    <name evidence="14" type="ORF">HKX02_25610</name>
</gene>
<evidence type="ECO:0000256" key="2">
    <source>
        <dbReference type="ARBA" id="ARBA00004442"/>
    </source>
</evidence>
<dbReference type="GO" id="GO:0015031">
    <property type="term" value="P:protein transport"/>
    <property type="evidence" value="ECO:0007669"/>
    <property type="project" value="UniProtKB-KW"/>
</dbReference>
<feature type="domain" description="Trimeric autotransporter adhesin YadA-like head" evidence="12">
    <location>
        <begin position="759"/>
        <end position="785"/>
    </location>
</feature>
<dbReference type="Gene3D" id="3.30.1300.30">
    <property type="entry name" value="GSPII I/J protein-like"/>
    <property type="match status" value="1"/>
</dbReference>
<feature type="domain" description="Trimeric autotransporter adhesin YadA-like head" evidence="12">
    <location>
        <begin position="63"/>
        <end position="88"/>
    </location>
</feature>
<feature type="domain" description="Trimeric autotransporter adhesin YadA-like stalk" evidence="13">
    <location>
        <begin position="938"/>
        <end position="974"/>
    </location>
</feature>
<feature type="domain" description="Trimeric autotransporter adhesin YadA-like stalk" evidence="13">
    <location>
        <begin position="867"/>
        <end position="897"/>
    </location>
</feature>
<evidence type="ECO:0000256" key="7">
    <source>
        <dbReference type="ARBA" id="ARBA00022729"/>
    </source>
</evidence>
<dbReference type="Gene3D" id="2.150.10.10">
    <property type="entry name" value="Serralysin-like metalloprotease, C-terminal"/>
    <property type="match status" value="6"/>
</dbReference>
<evidence type="ECO:0000313" key="14">
    <source>
        <dbReference type="EMBL" id="NNU63607.1"/>
    </source>
</evidence>
<evidence type="ECO:0000256" key="4">
    <source>
        <dbReference type="ARBA" id="ARBA00022448"/>
    </source>
</evidence>
<keyword evidence="9" id="KW-0472">Membrane</keyword>
<dbReference type="Gene3D" id="6.20.50.100">
    <property type="match status" value="1"/>
</dbReference>
<evidence type="ECO:0000259" key="13">
    <source>
        <dbReference type="Pfam" id="PF05662"/>
    </source>
</evidence>
<dbReference type="SUPFAM" id="SSF101967">
    <property type="entry name" value="Adhesin YadA, collagen-binding domain"/>
    <property type="match status" value="4"/>
</dbReference>
<comment type="similarity">
    <text evidence="3">Belongs to the autotransporter-2 (AT-2) (TC 1.B.40) family.</text>
</comment>
<dbReference type="InterPro" id="IPR008640">
    <property type="entry name" value="Adhesin_Head_dom"/>
</dbReference>